<protein>
    <submittedName>
        <fullName evidence="1">MerR family DNA-binding transcriptional regulator</fullName>
    </submittedName>
</protein>
<evidence type="ECO:0000313" key="1">
    <source>
        <dbReference type="EMBL" id="QUW02319.1"/>
    </source>
</evidence>
<keyword evidence="2" id="KW-1185">Reference proteome</keyword>
<sequence>MTKLSSYVKIAEAARLPDVSRNILRRWAAVPGKVKAHRHRANHYLRLEQAEMEVFLRMVERPARHGE</sequence>
<gene>
    <name evidence="1" type="ORF">J8C06_08115</name>
</gene>
<evidence type="ECO:0000313" key="2">
    <source>
        <dbReference type="Proteomes" id="UP000676506"/>
    </source>
</evidence>
<dbReference type="GO" id="GO:0003677">
    <property type="term" value="F:DNA binding"/>
    <property type="evidence" value="ECO:0007669"/>
    <property type="project" value="UniProtKB-KW"/>
</dbReference>
<dbReference type="EMBL" id="CP072648">
    <property type="protein sequence ID" value="QUW02319.1"/>
    <property type="molecule type" value="Genomic_DNA"/>
</dbReference>
<reference evidence="1 2" key="1">
    <citation type="submission" date="2021-03" db="EMBL/GenBank/DDBJ databases">
        <title>Genomic and phenotypic characterization of Chloracidobacterium isolates provides evidence for multiple species.</title>
        <authorList>
            <person name="Saini M.K."/>
            <person name="Costas A.M.G."/>
            <person name="Tank M."/>
            <person name="Bryant D.A."/>
        </authorList>
    </citation>
    <scope>NUCLEOTIDE SEQUENCE [LARGE SCALE GENOMIC DNA]</scope>
    <source>
        <strain evidence="1 2">BV2-C</strain>
    </source>
</reference>
<organism evidence="1 2">
    <name type="scientific">Chloracidobacterium validum</name>
    <dbReference type="NCBI Taxonomy" id="2821543"/>
    <lineage>
        <taxon>Bacteria</taxon>
        <taxon>Pseudomonadati</taxon>
        <taxon>Acidobacteriota</taxon>
        <taxon>Terriglobia</taxon>
        <taxon>Terriglobales</taxon>
        <taxon>Acidobacteriaceae</taxon>
        <taxon>Chloracidobacterium</taxon>
    </lineage>
</organism>
<proteinExistence type="predicted"/>
<dbReference type="Proteomes" id="UP000676506">
    <property type="component" value="Chromosome 1"/>
</dbReference>
<dbReference type="RefSeq" id="WP_211428209.1">
    <property type="nucleotide sequence ID" value="NZ_CP072648.1"/>
</dbReference>
<name>A0ABX8B5S0_9BACT</name>
<keyword evidence="1" id="KW-0238">DNA-binding</keyword>
<accession>A0ABX8B5S0</accession>